<accession>A0A7V5LJH5</accession>
<dbReference type="AlphaFoldDB" id="A0A7V5LJH5"/>
<dbReference type="Gene3D" id="3.10.20.310">
    <property type="entry name" value="membrane protein fhac"/>
    <property type="match status" value="1"/>
</dbReference>
<evidence type="ECO:0000259" key="4">
    <source>
        <dbReference type="Pfam" id="PF07244"/>
    </source>
</evidence>
<sequence>INEGLVSDIEISGNEKIRDYVIAREFGRQKGKVFNWKNIAQAIRNVYATQLFERVTVDIVETKPTYRLIVRVKEKSIMVMRLGGKYDTDRKAQIYLEFGDESLLGLGVKAMFVGRFGNRDGKLGFKLRDDRIFTTYLTFDLQGYYTWQINPIKNPDGSSGSYREERRGARFQVGQQLKRLGQFIVELRHENVKDMVQEGSFAYPQNIELRTFAVRAVADKRDRIDFPTRGINNYWAWESGNKLVLGSTEPYTKIFVNLEGYYTFKNRATWHIRTFFGVADRSLPFSENFRLGGLHEFYGLYENEYFGRQLFLLSGEYRINLPLKEFISNNIIFRNFYLSTRYDFGGIWPDPQLVFSSKDFFSGIGTALEVDTVLGPLKFAVGHLTSGRTIGYVSLGLHY</sequence>
<dbReference type="PANTHER" id="PTHR12815">
    <property type="entry name" value="SORTING AND ASSEMBLY MACHINERY SAMM50 PROTEIN FAMILY MEMBER"/>
    <property type="match status" value="1"/>
</dbReference>
<feature type="domain" description="POTRA" evidence="4">
    <location>
        <begin position="6"/>
        <end position="75"/>
    </location>
</feature>
<evidence type="ECO:0000256" key="2">
    <source>
        <dbReference type="ARBA" id="ARBA00022729"/>
    </source>
</evidence>
<dbReference type="InterPro" id="IPR010827">
    <property type="entry name" value="BamA/TamA_POTRA"/>
</dbReference>
<dbReference type="EMBL" id="DRTD01000208">
    <property type="protein sequence ID" value="HHE54703.1"/>
    <property type="molecule type" value="Genomic_DNA"/>
</dbReference>
<keyword evidence="2" id="KW-0732">Signal</keyword>
<comment type="caution">
    <text evidence="5">The sequence shown here is derived from an EMBL/GenBank/DDBJ whole genome shotgun (WGS) entry which is preliminary data.</text>
</comment>
<keyword evidence="3" id="KW-0472">Membrane</keyword>
<dbReference type="PANTHER" id="PTHR12815:SF47">
    <property type="entry name" value="TRANSLOCATION AND ASSEMBLY MODULE SUBUNIT TAMA"/>
    <property type="match status" value="1"/>
</dbReference>
<evidence type="ECO:0000256" key="3">
    <source>
        <dbReference type="ARBA" id="ARBA00023237"/>
    </source>
</evidence>
<evidence type="ECO:0000313" key="5">
    <source>
        <dbReference type="EMBL" id="HHE54703.1"/>
    </source>
</evidence>
<protein>
    <recommendedName>
        <fullName evidence="4">POTRA domain-containing protein</fullName>
    </recommendedName>
</protein>
<organism evidence="5">
    <name type="scientific">Caldithrix abyssi</name>
    <dbReference type="NCBI Taxonomy" id="187145"/>
    <lineage>
        <taxon>Bacteria</taxon>
        <taxon>Pseudomonadati</taxon>
        <taxon>Calditrichota</taxon>
        <taxon>Calditrichia</taxon>
        <taxon>Calditrichales</taxon>
        <taxon>Calditrichaceae</taxon>
        <taxon>Caldithrix</taxon>
    </lineage>
</organism>
<keyword evidence="3" id="KW-0998">Cell outer membrane</keyword>
<gene>
    <name evidence="5" type="ORF">ENL21_02895</name>
</gene>
<name>A0A7V5LJH5_CALAY</name>
<dbReference type="Gene3D" id="2.40.160.50">
    <property type="entry name" value="membrane protein fhac: a member of the omp85/tpsb transporter family"/>
    <property type="match status" value="1"/>
</dbReference>
<dbReference type="GO" id="GO:0019867">
    <property type="term" value="C:outer membrane"/>
    <property type="evidence" value="ECO:0007669"/>
    <property type="project" value="InterPro"/>
</dbReference>
<feature type="non-terminal residue" evidence="5">
    <location>
        <position position="1"/>
    </location>
</feature>
<evidence type="ECO:0000256" key="1">
    <source>
        <dbReference type="ARBA" id="ARBA00022692"/>
    </source>
</evidence>
<dbReference type="Pfam" id="PF07244">
    <property type="entry name" value="POTRA"/>
    <property type="match status" value="1"/>
</dbReference>
<reference evidence="5" key="1">
    <citation type="journal article" date="2020" name="mSystems">
        <title>Genome- and Community-Level Interaction Insights into Carbon Utilization and Element Cycling Functions of Hydrothermarchaeota in Hydrothermal Sediment.</title>
        <authorList>
            <person name="Zhou Z."/>
            <person name="Liu Y."/>
            <person name="Xu W."/>
            <person name="Pan J."/>
            <person name="Luo Z.H."/>
            <person name="Li M."/>
        </authorList>
    </citation>
    <scope>NUCLEOTIDE SEQUENCE [LARGE SCALE GENOMIC DNA]</scope>
    <source>
        <strain evidence="5">HyVt-76</strain>
    </source>
</reference>
<proteinExistence type="predicted"/>
<dbReference type="Proteomes" id="UP000886111">
    <property type="component" value="Unassembled WGS sequence"/>
</dbReference>
<keyword evidence="1" id="KW-0812">Transmembrane</keyword>
<dbReference type="InterPro" id="IPR039910">
    <property type="entry name" value="D15-like"/>
</dbReference>